<keyword evidence="4" id="KW-1185">Reference proteome</keyword>
<dbReference type="Proteomes" id="UP000313066">
    <property type="component" value="Unassembled WGS sequence"/>
</dbReference>
<feature type="domain" description="Transposase InsH N-terminal" evidence="1">
    <location>
        <begin position="41"/>
        <end position="113"/>
    </location>
</feature>
<proteinExistence type="predicted"/>
<dbReference type="PANTHER" id="PTHR35604:SF2">
    <property type="entry name" value="TRANSPOSASE INSH FOR INSERTION SEQUENCE ELEMENT IS5A-RELATED"/>
    <property type="match status" value="1"/>
</dbReference>
<gene>
    <name evidence="3" type="ORF">FH610_042595</name>
</gene>
<protein>
    <submittedName>
        <fullName evidence="3">IS1182 family transposase</fullName>
    </submittedName>
</protein>
<comment type="caution">
    <text evidence="3">The sequence shown here is derived from an EMBL/GenBank/DDBJ whole genome shotgun (WGS) entry which is preliminary data.</text>
</comment>
<dbReference type="EMBL" id="VDMA02000067">
    <property type="protein sequence ID" value="KAB8172163.1"/>
    <property type="molecule type" value="Genomic_DNA"/>
</dbReference>
<evidence type="ECO:0000259" key="2">
    <source>
        <dbReference type="Pfam" id="PF13751"/>
    </source>
</evidence>
<evidence type="ECO:0000259" key="1">
    <source>
        <dbReference type="Pfam" id="PF05598"/>
    </source>
</evidence>
<dbReference type="InterPro" id="IPR047629">
    <property type="entry name" value="IS1182_transpos"/>
</dbReference>
<dbReference type="InterPro" id="IPR025668">
    <property type="entry name" value="Tnp_DDE_dom"/>
</dbReference>
<dbReference type="RefSeq" id="WP_152313716.1">
    <property type="nucleotide sequence ID" value="NZ_VDMA02000067.1"/>
</dbReference>
<organism evidence="3 4">
    <name type="scientific">Microbispora catharanthi</name>
    <dbReference type="NCBI Taxonomy" id="1712871"/>
    <lineage>
        <taxon>Bacteria</taxon>
        <taxon>Bacillati</taxon>
        <taxon>Actinomycetota</taxon>
        <taxon>Actinomycetes</taxon>
        <taxon>Streptosporangiales</taxon>
        <taxon>Streptosporangiaceae</taxon>
        <taxon>Microbispora</taxon>
    </lineage>
</organism>
<reference evidence="3 4" key="1">
    <citation type="submission" date="2019-10" db="EMBL/GenBank/DDBJ databases">
        <title>Nonomuraea sp. nov., isolated from Phyllanthus amarus.</title>
        <authorList>
            <person name="Klykleung N."/>
            <person name="Tanasupawat S."/>
        </authorList>
    </citation>
    <scope>NUCLEOTIDE SEQUENCE [LARGE SCALE GENOMIC DNA]</scope>
    <source>
        <strain evidence="3 4">CR1-09</strain>
    </source>
</reference>
<name>A0A5N6AVZ7_9ACTN</name>
<dbReference type="Pfam" id="PF13751">
    <property type="entry name" value="DDE_Tnp_1_6"/>
    <property type="match status" value="1"/>
</dbReference>
<feature type="domain" description="Transposase DDE" evidence="2">
    <location>
        <begin position="391"/>
        <end position="508"/>
    </location>
</feature>
<dbReference type="PANTHER" id="PTHR35604">
    <property type="entry name" value="TRANSPOSASE INSH FOR INSERTION SEQUENCE ELEMENT IS5A-RELATED"/>
    <property type="match status" value="1"/>
</dbReference>
<dbReference type="AlphaFoldDB" id="A0A5N6AVZ7"/>
<dbReference type="NCBIfam" id="NF033551">
    <property type="entry name" value="transpos_IS1182"/>
    <property type="match status" value="1"/>
</dbReference>
<accession>A0A5N6AVZ7</accession>
<evidence type="ECO:0000313" key="4">
    <source>
        <dbReference type="Proteomes" id="UP000313066"/>
    </source>
</evidence>
<dbReference type="InterPro" id="IPR008490">
    <property type="entry name" value="Transposase_InsH_N"/>
</dbReference>
<evidence type="ECO:0000313" key="3">
    <source>
        <dbReference type="EMBL" id="KAB8172163.1"/>
    </source>
</evidence>
<sequence>MQGEWAGELVGPDVWQTCRELIPAGSVFAFLAEHRQALFPAGMFADMYPSRNGRPSMPPQILAAAVVLQTLHGLSDADTVQALRCDLRWKAACGLGLYDTAFDPSLLTYFRRRLARSRRPNRIFEAVGEVVAATGVLKGRQRRALDSAVLDDAVATQDTVTQLIAAIRRTIHQVPGAAQVAAACCTAHDYTDPGKPRIAWDDEQARAVLVDALVTDAIRLLAGLPSQPLDEQAATAVGLLALVAGQDVEPADDSDGRDGRWRIAQRTVPDRVISTVDPESRHVHKTRTHRQDGFKAHVAVEPETGLFTAVALRPGSGAAHHEAALAVDLLAEETSPVEVFGDAAYSSGPCRQALMEAGHSAVIKPAPLRPAVPGGFDLDDFAIDTAGSTVTCPAGHQVALSAPSGRNLQRKALFTGQCAGCPLRSRCTKAKAGRILTIRPHHDELAAARRQAATDPAWQDDYRRWRPPVERAIAWIVARGNRRLRYIGTIKNNAWLHTRAATLNLRTLINLGLTRTGNVWTLEPKPA</sequence>
<dbReference type="Pfam" id="PF05598">
    <property type="entry name" value="DUF772"/>
    <property type="match status" value="1"/>
</dbReference>